<gene>
    <name evidence="1" type="ORF">GCM10010961_39820</name>
</gene>
<evidence type="ECO:0000313" key="1">
    <source>
        <dbReference type="EMBL" id="GHH02116.1"/>
    </source>
</evidence>
<keyword evidence="2" id="KW-1185">Reference proteome</keyword>
<accession>A0A8J3MF59</accession>
<dbReference type="EMBL" id="BNAP01000031">
    <property type="protein sequence ID" value="GHH02116.1"/>
    <property type="molecule type" value="Genomic_DNA"/>
</dbReference>
<evidence type="ECO:0008006" key="3">
    <source>
        <dbReference type="Google" id="ProtNLM"/>
    </source>
</evidence>
<reference evidence="1" key="2">
    <citation type="submission" date="2020-09" db="EMBL/GenBank/DDBJ databases">
        <authorList>
            <person name="Sun Q."/>
            <person name="Zhou Y."/>
        </authorList>
    </citation>
    <scope>NUCLEOTIDE SEQUENCE</scope>
    <source>
        <strain evidence="1">CGMCC 1.7081</strain>
    </source>
</reference>
<dbReference type="Proteomes" id="UP000611500">
    <property type="component" value="Unassembled WGS sequence"/>
</dbReference>
<proteinExistence type="predicted"/>
<dbReference type="Gene3D" id="3.40.50.450">
    <property type="match status" value="1"/>
</dbReference>
<organism evidence="1 2">
    <name type="scientific">Pseudodonghicola xiamenensis</name>
    <dbReference type="NCBI Taxonomy" id="337702"/>
    <lineage>
        <taxon>Bacteria</taxon>
        <taxon>Pseudomonadati</taxon>
        <taxon>Pseudomonadota</taxon>
        <taxon>Alphaproteobacteria</taxon>
        <taxon>Rhodobacterales</taxon>
        <taxon>Paracoccaceae</taxon>
        <taxon>Pseudodonghicola</taxon>
    </lineage>
</organism>
<dbReference type="SUPFAM" id="SSF52309">
    <property type="entry name" value="N-(deoxy)ribosyltransferase-like"/>
    <property type="match status" value="1"/>
</dbReference>
<protein>
    <recommendedName>
        <fullName evidence="3">Nucleoside 2-deoxyribosyltransferase</fullName>
    </recommendedName>
</protein>
<comment type="caution">
    <text evidence="1">The sequence shown here is derived from an EMBL/GenBank/DDBJ whole genome shotgun (WGS) entry which is preliminary data.</text>
</comment>
<name>A0A8J3MF59_9RHOB</name>
<sequence length="257" mass="28937">MFNLIVSGGLENERRGSIMASRVFDYTSEEMEEKFKPGGVLDIPGVMSLPTILMEEGVGDQVAGVGWLNRIERKGTDYQLHFSLDPDVPRMTNAEISDLASELDIDDFEFHRNHWAIKDVDLFHVLYRKGAGKRSSPTVFQLSEKPVNPKLVSFMMPFSGPFTSVYHEVKARLEADGYKCQRADDMWVHAHIMSDIIELICTSAVVVCDLTGKNPNVFYEAGIAHALGKEVILITQSHDDVPFDLRPIRFIHYLTGC</sequence>
<dbReference type="AlphaFoldDB" id="A0A8J3MF59"/>
<dbReference type="RefSeq" id="WP_051312614.1">
    <property type="nucleotide sequence ID" value="NZ_BNAP01000031.1"/>
</dbReference>
<reference evidence="1" key="1">
    <citation type="journal article" date="2014" name="Int. J. Syst. Evol. Microbiol.">
        <title>Complete genome sequence of Corynebacterium casei LMG S-19264T (=DSM 44701T), isolated from a smear-ripened cheese.</title>
        <authorList>
            <consortium name="US DOE Joint Genome Institute (JGI-PGF)"/>
            <person name="Walter F."/>
            <person name="Albersmeier A."/>
            <person name="Kalinowski J."/>
            <person name="Ruckert C."/>
        </authorList>
    </citation>
    <scope>NUCLEOTIDE SEQUENCE</scope>
    <source>
        <strain evidence="1">CGMCC 1.7081</strain>
    </source>
</reference>
<evidence type="ECO:0000313" key="2">
    <source>
        <dbReference type="Proteomes" id="UP000611500"/>
    </source>
</evidence>